<organism evidence="1 2">
    <name type="scientific">Sediminibacillus albus</name>
    <dbReference type="NCBI Taxonomy" id="407036"/>
    <lineage>
        <taxon>Bacteria</taxon>
        <taxon>Bacillati</taxon>
        <taxon>Bacillota</taxon>
        <taxon>Bacilli</taxon>
        <taxon>Bacillales</taxon>
        <taxon>Bacillaceae</taxon>
        <taxon>Sediminibacillus</taxon>
    </lineage>
</organism>
<evidence type="ECO:0000313" key="2">
    <source>
        <dbReference type="Proteomes" id="UP000198694"/>
    </source>
</evidence>
<dbReference type="RefSeq" id="WP_093211843.1">
    <property type="nucleotide sequence ID" value="NZ_FNFL01000001.1"/>
</dbReference>
<evidence type="ECO:0008006" key="3">
    <source>
        <dbReference type="Google" id="ProtNLM"/>
    </source>
</evidence>
<accession>A0A1G8X4A4</accession>
<dbReference type="OrthoDB" id="2112405at2"/>
<dbReference type="Proteomes" id="UP000198694">
    <property type="component" value="Unassembled WGS sequence"/>
</dbReference>
<sequence>MVGLLYRSLESEKAVEMIYLASGGSISQRAIKVLAIYEDRIVAYCFTRKEIRTFKTGNILSLAPVKNTKKQEA</sequence>
<name>A0A1G8X4A4_9BACI</name>
<evidence type="ECO:0000313" key="1">
    <source>
        <dbReference type="EMBL" id="SDJ85146.1"/>
    </source>
</evidence>
<dbReference type="AlphaFoldDB" id="A0A1G8X4A4"/>
<keyword evidence="2" id="KW-1185">Reference proteome</keyword>
<proteinExistence type="predicted"/>
<dbReference type="PROSITE" id="PS52050">
    <property type="entry name" value="WYL"/>
    <property type="match status" value="1"/>
</dbReference>
<dbReference type="EMBL" id="FNFL01000001">
    <property type="protein sequence ID" value="SDJ85146.1"/>
    <property type="molecule type" value="Genomic_DNA"/>
</dbReference>
<gene>
    <name evidence="1" type="ORF">SAMN05216243_1140</name>
</gene>
<protein>
    <recommendedName>
        <fullName evidence="3">WYL domain-containing protein</fullName>
    </recommendedName>
</protein>
<reference evidence="1 2" key="1">
    <citation type="submission" date="2016-10" db="EMBL/GenBank/DDBJ databases">
        <authorList>
            <person name="de Groot N.N."/>
        </authorList>
    </citation>
    <scope>NUCLEOTIDE SEQUENCE [LARGE SCALE GENOMIC DNA]</scope>
    <source>
        <strain evidence="1 2">CGMCC 1.6502</strain>
    </source>
</reference>